<dbReference type="InterPro" id="IPR050306">
    <property type="entry name" value="PfkB_Carbo_kinase"/>
</dbReference>
<keyword evidence="4 7" id="KW-0418">Kinase</keyword>
<organism evidence="7 8">
    <name type="scientific">Levilactobacillus brevis KB290</name>
    <dbReference type="NCBI Taxonomy" id="1001583"/>
    <lineage>
        <taxon>Bacteria</taxon>
        <taxon>Bacillati</taxon>
        <taxon>Bacillota</taxon>
        <taxon>Bacilli</taxon>
        <taxon>Lactobacillales</taxon>
        <taxon>Lactobacillaceae</taxon>
        <taxon>Levilactobacillus</taxon>
    </lineage>
</organism>
<reference evidence="7 8" key="1">
    <citation type="journal article" date="2013" name="PLoS ONE">
        <title>Genomic Analysis by Deep Sequencing of the Probiotic Lactobacillus brevis KB290 Harboring Nine Plasmids Reveals Genomic Stability.</title>
        <authorList>
            <person name="Fukao M."/>
            <person name="Oshima K."/>
            <person name="Morita H."/>
            <person name="Toh H."/>
            <person name="Suda W."/>
            <person name="Kim S.W."/>
            <person name="Suzuki S."/>
            <person name="Yakabe T."/>
            <person name="Hattori M."/>
            <person name="Yajima N."/>
        </authorList>
    </citation>
    <scope>NUCLEOTIDE SEQUENCE [LARGE SCALE GENOMIC DNA]</scope>
    <source>
        <strain evidence="7 8">KB290</strain>
    </source>
</reference>
<dbReference type="PANTHER" id="PTHR43085">
    <property type="entry name" value="HEXOKINASE FAMILY MEMBER"/>
    <property type="match status" value="1"/>
</dbReference>
<name>M5ABA9_LEVBR</name>
<evidence type="ECO:0000259" key="6">
    <source>
        <dbReference type="Pfam" id="PF00294"/>
    </source>
</evidence>
<dbReference type="InterPro" id="IPR029056">
    <property type="entry name" value="Ribokinase-like"/>
</dbReference>
<evidence type="ECO:0000256" key="2">
    <source>
        <dbReference type="ARBA" id="ARBA00022679"/>
    </source>
</evidence>
<feature type="domain" description="Carbohydrate kinase PfkB" evidence="6">
    <location>
        <begin position="15"/>
        <end position="318"/>
    </location>
</feature>
<dbReference type="GO" id="GO:0005524">
    <property type="term" value="F:ATP binding"/>
    <property type="evidence" value="ECO:0007669"/>
    <property type="project" value="UniProtKB-KW"/>
</dbReference>
<dbReference type="GO" id="GO:0016301">
    <property type="term" value="F:kinase activity"/>
    <property type="evidence" value="ECO:0007669"/>
    <property type="project" value="UniProtKB-KW"/>
</dbReference>
<gene>
    <name evidence="7" type="ORF">LVISKB_0448</name>
</gene>
<dbReference type="InterPro" id="IPR011611">
    <property type="entry name" value="PfkB_dom"/>
</dbReference>
<evidence type="ECO:0000256" key="4">
    <source>
        <dbReference type="ARBA" id="ARBA00022777"/>
    </source>
</evidence>
<dbReference type="KEGG" id="lbk:LVISKB_0448"/>
<dbReference type="PATRIC" id="fig|1001583.3.peg.440"/>
<dbReference type="HOGENOM" id="CLU_027634_6_0_9"/>
<dbReference type="EMBL" id="AP012167">
    <property type="protein sequence ID" value="BAN06083.1"/>
    <property type="molecule type" value="Genomic_DNA"/>
</dbReference>
<dbReference type="PANTHER" id="PTHR43085:SF1">
    <property type="entry name" value="PSEUDOURIDINE KINASE-RELATED"/>
    <property type="match status" value="1"/>
</dbReference>
<accession>M5ABA9</accession>
<evidence type="ECO:0000256" key="5">
    <source>
        <dbReference type="ARBA" id="ARBA00022840"/>
    </source>
</evidence>
<protein>
    <submittedName>
        <fullName evidence="7">2-dehydro-3-deoxygluconokinase</fullName>
    </submittedName>
</protein>
<evidence type="ECO:0000313" key="8">
    <source>
        <dbReference type="Proteomes" id="UP000012042"/>
    </source>
</evidence>
<dbReference type="Proteomes" id="UP000012042">
    <property type="component" value="Chromosome"/>
</dbReference>
<evidence type="ECO:0000256" key="3">
    <source>
        <dbReference type="ARBA" id="ARBA00022741"/>
    </source>
</evidence>
<evidence type="ECO:0000313" key="7">
    <source>
        <dbReference type="EMBL" id="BAN06083.1"/>
    </source>
</evidence>
<keyword evidence="2" id="KW-0808">Transferase</keyword>
<evidence type="ECO:0000256" key="1">
    <source>
        <dbReference type="ARBA" id="ARBA00010688"/>
    </source>
</evidence>
<dbReference type="SUPFAM" id="SSF53613">
    <property type="entry name" value="Ribokinase-like"/>
    <property type="match status" value="1"/>
</dbReference>
<dbReference type="Pfam" id="PF00294">
    <property type="entry name" value="PfkB"/>
    <property type="match status" value="1"/>
</dbReference>
<proteinExistence type="inferred from homology"/>
<keyword evidence="3" id="KW-0547">Nucleotide-binding</keyword>
<dbReference type="CDD" id="cd01166">
    <property type="entry name" value="KdgK"/>
    <property type="match status" value="1"/>
</dbReference>
<comment type="similarity">
    <text evidence="1">Belongs to the carbohydrate kinase PfkB family.</text>
</comment>
<dbReference type="AlphaFoldDB" id="M5ABA9"/>
<keyword evidence="5" id="KW-0067">ATP-binding</keyword>
<dbReference type="Gene3D" id="3.40.1190.20">
    <property type="match status" value="1"/>
</dbReference>
<sequence>MLLWLNMAEKENTTMSEILTIGEPIVTFASKEPDVSLRDALEFHKILGGAELNVAIGAQRLGHSVDYISQVGEEPLGDYVIKTIKEHHVGTRYITRDADYWTAFQLKDRVTQGNPTTQNYRRGSAAAHLTPAVVDQIDLTDVRAAHMSGIFPAISATAEAAFRTLLKRLEAANILTTFDPNLRPTLWPSRDKMVTTLNELAGHAEIVLPGVEEGEILMGSTDPEKIADFYLRGARTKVVIVKVGPAGAYVKQQSGESYTVTGFKVAQVADTVGAGDGFAMGVLTALLEHKSLRSAVMRGNAVGALQVQTYGDNDGYPTPAGLQAFYQQEGVVED</sequence>